<sequence>MKKHKENLFAEKFHLLNSQESQDITWSSSESSDFENISSNVDKLCNITNKKNRKRKRKEKVPKNISNLDVTIVDVHKDAKNASLKVETELPIAKSEVECSSPKSPILGSTQYFSPYQCKNISTSPIITSKSIENRCKIITSPILVLKTASPKISPNVRKKLFKSEKILKIKEEVGASRSKSVISNDTYCLDRRKANNKTQKQKVNQSSDQHKNILTNENQNSAEVNDKKITLIKHELSSQESKISVNIDEIELLETQKNDHVIEETPEIVNLDDSVSMLKTSSIDLVKRVKSYFDCHFSSENASQNTISEISTPKNNSKSSDDIEIICSITQVVSNRNSAESIKQEIDDNNKKEKKIRYKKDGLAYRLNSLVKKQTASISLWHHEKFLAANSNFFIPKGEFLAFRICKVHFKYGCYLLEAMDIYDENFLILINNCLMTTDIFTSDSIVKLYEPYKILDLNHNCKYVINVIKFECLNIKK</sequence>
<accession>A0ABD0S564</accession>
<name>A0ABD0S564_LOXSC</name>
<dbReference type="Proteomes" id="UP001549921">
    <property type="component" value="Unassembled WGS sequence"/>
</dbReference>
<evidence type="ECO:0000313" key="2">
    <source>
        <dbReference type="Proteomes" id="UP001549921"/>
    </source>
</evidence>
<dbReference type="AlphaFoldDB" id="A0ABD0S564"/>
<organism evidence="1 2">
    <name type="scientific">Loxostege sticticalis</name>
    <name type="common">Beet webworm moth</name>
    <dbReference type="NCBI Taxonomy" id="481309"/>
    <lineage>
        <taxon>Eukaryota</taxon>
        <taxon>Metazoa</taxon>
        <taxon>Ecdysozoa</taxon>
        <taxon>Arthropoda</taxon>
        <taxon>Hexapoda</taxon>
        <taxon>Insecta</taxon>
        <taxon>Pterygota</taxon>
        <taxon>Neoptera</taxon>
        <taxon>Endopterygota</taxon>
        <taxon>Lepidoptera</taxon>
        <taxon>Glossata</taxon>
        <taxon>Ditrysia</taxon>
        <taxon>Pyraloidea</taxon>
        <taxon>Crambidae</taxon>
        <taxon>Pyraustinae</taxon>
        <taxon>Loxostege</taxon>
    </lineage>
</organism>
<dbReference type="EMBL" id="JBEDNZ010000031">
    <property type="protein sequence ID" value="KAL0808409.1"/>
    <property type="molecule type" value="Genomic_DNA"/>
</dbReference>
<proteinExistence type="predicted"/>
<protein>
    <submittedName>
        <fullName evidence="1">Uncharacterized protein</fullName>
    </submittedName>
</protein>
<reference evidence="1 2" key="1">
    <citation type="submission" date="2024-06" db="EMBL/GenBank/DDBJ databases">
        <title>A chromosome-level genome assembly of beet webworm, Loxostege sticticalis.</title>
        <authorList>
            <person name="Zhang Y."/>
        </authorList>
    </citation>
    <scope>NUCLEOTIDE SEQUENCE [LARGE SCALE GENOMIC DNA]</scope>
    <source>
        <strain evidence="1">AQ028</strain>
        <tissue evidence="1">Male pupae</tissue>
    </source>
</reference>
<evidence type="ECO:0000313" key="1">
    <source>
        <dbReference type="EMBL" id="KAL0808409.1"/>
    </source>
</evidence>
<comment type="caution">
    <text evidence="1">The sequence shown here is derived from an EMBL/GenBank/DDBJ whole genome shotgun (WGS) entry which is preliminary data.</text>
</comment>
<gene>
    <name evidence="1" type="ORF">ABMA28_012878</name>
</gene>